<dbReference type="CDD" id="cd00077">
    <property type="entry name" value="HDc"/>
    <property type="match status" value="1"/>
</dbReference>
<dbReference type="AlphaFoldDB" id="A0A7C3C1S4"/>
<dbReference type="EMBL" id="DRNH01000283">
    <property type="protein sequence ID" value="HFB54127.1"/>
    <property type="molecule type" value="Genomic_DNA"/>
</dbReference>
<name>A0A7C3C1S4_9BACT</name>
<dbReference type="InterPro" id="IPR006674">
    <property type="entry name" value="HD_domain"/>
</dbReference>
<organism evidence="2">
    <name type="scientific">Sulfurimonas autotrophica</name>
    <dbReference type="NCBI Taxonomy" id="202747"/>
    <lineage>
        <taxon>Bacteria</taxon>
        <taxon>Pseudomonadati</taxon>
        <taxon>Campylobacterota</taxon>
        <taxon>Epsilonproteobacteria</taxon>
        <taxon>Campylobacterales</taxon>
        <taxon>Sulfurimonadaceae</taxon>
        <taxon>Sulfurimonas</taxon>
    </lineage>
</organism>
<dbReference type="SUPFAM" id="SSF109604">
    <property type="entry name" value="HD-domain/PDEase-like"/>
    <property type="match status" value="1"/>
</dbReference>
<evidence type="ECO:0000313" key="2">
    <source>
        <dbReference type="EMBL" id="HFB54127.1"/>
    </source>
</evidence>
<proteinExistence type="predicted"/>
<dbReference type="Proteomes" id="UP000886390">
    <property type="component" value="Unassembled WGS sequence"/>
</dbReference>
<accession>A0A7C3C1S4</accession>
<sequence length="158" mass="19299">MSEVKNKIFSKAFWDSLLFTQNKWHQHGVLLHTLRVVYYTLKNGDYKMLAAALLHDIGKPFSAFKKDQEDWDHDEWSFTDHEERSYQIIKNWPFLSDYTKNLVRYHYLIRDMKKSKKEDLPRYAKKKEIWDSLDDDFKEDLQRFLKYDDLGKGKKRRI</sequence>
<protein>
    <submittedName>
        <fullName evidence="2">HD domain-containing protein</fullName>
    </submittedName>
</protein>
<feature type="domain" description="HD" evidence="1">
    <location>
        <begin position="31"/>
        <end position="134"/>
    </location>
</feature>
<dbReference type="Gene3D" id="1.10.3210.10">
    <property type="entry name" value="Hypothetical protein af1432"/>
    <property type="match status" value="1"/>
</dbReference>
<reference evidence="2" key="1">
    <citation type="journal article" date="2020" name="mSystems">
        <title>Genome- and Community-Level Interaction Insights into Carbon Utilization and Element Cycling Functions of Hydrothermarchaeota in Hydrothermal Sediment.</title>
        <authorList>
            <person name="Zhou Z."/>
            <person name="Liu Y."/>
            <person name="Xu W."/>
            <person name="Pan J."/>
            <person name="Luo Z.H."/>
            <person name="Li M."/>
        </authorList>
    </citation>
    <scope>NUCLEOTIDE SEQUENCE [LARGE SCALE GENOMIC DNA]</scope>
    <source>
        <strain evidence="2">HyVt-507</strain>
    </source>
</reference>
<evidence type="ECO:0000259" key="1">
    <source>
        <dbReference type="Pfam" id="PF01966"/>
    </source>
</evidence>
<dbReference type="InterPro" id="IPR003607">
    <property type="entry name" value="HD/PDEase_dom"/>
</dbReference>
<dbReference type="Pfam" id="PF01966">
    <property type="entry name" value="HD"/>
    <property type="match status" value="1"/>
</dbReference>
<gene>
    <name evidence="2" type="ORF">ENJ67_05275</name>
</gene>
<comment type="caution">
    <text evidence="2">The sequence shown here is derived from an EMBL/GenBank/DDBJ whole genome shotgun (WGS) entry which is preliminary data.</text>
</comment>